<dbReference type="Proteomes" id="UP000235672">
    <property type="component" value="Unassembled WGS sequence"/>
</dbReference>
<name>A0A2J6QH10_9HELO</name>
<organism evidence="1 2">
    <name type="scientific">Hyaloscypha hepaticicola</name>
    <dbReference type="NCBI Taxonomy" id="2082293"/>
    <lineage>
        <taxon>Eukaryota</taxon>
        <taxon>Fungi</taxon>
        <taxon>Dikarya</taxon>
        <taxon>Ascomycota</taxon>
        <taxon>Pezizomycotina</taxon>
        <taxon>Leotiomycetes</taxon>
        <taxon>Helotiales</taxon>
        <taxon>Hyaloscyphaceae</taxon>
        <taxon>Hyaloscypha</taxon>
    </lineage>
</organism>
<evidence type="ECO:0000313" key="1">
    <source>
        <dbReference type="EMBL" id="PMD25540.1"/>
    </source>
</evidence>
<sequence>MEDEGPGKQAIWKHFAVRRIGNESSRVVELSQNWTPKVLKLRLDRYQPKDTDKQYYSWFNEGVEQHYRTPAYGIENLGMACSSIEGFMRDNSEAYIEAHLNHAAAITRKTFQTAQENKHLPLVERALKLWVGCRFIEEPWSIVGTDSLGLTHHPNPSCPYHTKIPVPPIVDLQIDLIVINEILQPEIKKILKMLKTMLESSDPWNNWFEIYLAYFILLNNVELTMAHDAWFVKRNNLKRKYSNKNLVDTIMGGATTLLTCFHYAHQGYAPFTDPGLEETQDWSQEMRTYLREVRALLKEGEVGGDCVVEPSRELFWTSQLMSGGWRPVVLVS</sequence>
<dbReference type="InterPro" id="IPR052973">
    <property type="entry name" value="Fungal_sec-metab_reg_TF"/>
</dbReference>
<proteinExistence type="predicted"/>
<dbReference type="EMBL" id="KZ613470">
    <property type="protein sequence ID" value="PMD25540.1"/>
    <property type="molecule type" value="Genomic_DNA"/>
</dbReference>
<evidence type="ECO:0000313" key="2">
    <source>
        <dbReference type="Proteomes" id="UP000235672"/>
    </source>
</evidence>
<dbReference type="PANTHER" id="PTHR35392:SF3">
    <property type="entry name" value="ZN(2)-C6 FUNGAL-TYPE DOMAIN-CONTAINING PROTEIN"/>
    <property type="match status" value="1"/>
</dbReference>
<dbReference type="STRING" id="1745343.A0A2J6QH10"/>
<reference evidence="1 2" key="1">
    <citation type="submission" date="2016-05" db="EMBL/GenBank/DDBJ databases">
        <title>A degradative enzymes factory behind the ericoid mycorrhizal symbiosis.</title>
        <authorList>
            <consortium name="DOE Joint Genome Institute"/>
            <person name="Martino E."/>
            <person name="Morin E."/>
            <person name="Grelet G."/>
            <person name="Kuo A."/>
            <person name="Kohler A."/>
            <person name="Daghino S."/>
            <person name="Barry K."/>
            <person name="Choi C."/>
            <person name="Cichocki N."/>
            <person name="Clum A."/>
            <person name="Copeland A."/>
            <person name="Hainaut M."/>
            <person name="Haridas S."/>
            <person name="Labutti K."/>
            <person name="Lindquist E."/>
            <person name="Lipzen A."/>
            <person name="Khouja H.-R."/>
            <person name="Murat C."/>
            <person name="Ohm R."/>
            <person name="Olson A."/>
            <person name="Spatafora J."/>
            <person name="Veneault-Fourrey C."/>
            <person name="Henrissat B."/>
            <person name="Grigoriev I."/>
            <person name="Martin F."/>
            <person name="Perotto S."/>
        </authorList>
    </citation>
    <scope>NUCLEOTIDE SEQUENCE [LARGE SCALE GENOMIC DNA]</scope>
    <source>
        <strain evidence="1 2">UAMH 7357</strain>
    </source>
</reference>
<dbReference type="OrthoDB" id="4540227at2759"/>
<protein>
    <submittedName>
        <fullName evidence="1">Uncharacterized protein</fullName>
    </submittedName>
</protein>
<dbReference type="PANTHER" id="PTHR35392">
    <property type="entry name" value="ZN(II)2CYS6 TRANSCRIPTION FACTOR (EUROFUNG)-RELATED-RELATED"/>
    <property type="match status" value="1"/>
</dbReference>
<keyword evidence="2" id="KW-1185">Reference proteome</keyword>
<gene>
    <name evidence="1" type="ORF">NA56DRAFT_642520</name>
</gene>
<dbReference type="AlphaFoldDB" id="A0A2J6QH10"/>
<accession>A0A2J6QH10</accession>